<dbReference type="InterPro" id="IPR015421">
    <property type="entry name" value="PyrdxlP-dep_Trfase_major"/>
</dbReference>
<dbReference type="PANTHER" id="PTHR46383">
    <property type="entry name" value="ASPARTATE AMINOTRANSFERASE"/>
    <property type="match status" value="1"/>
</dbReference>
<dbReference type="Pfam" id="PF00155">
    <property type="entry name" value="Aminotran_1_2"/>
    <property type="match status" value="1"/>
</dbReference>
<dbReference type="GO" id="GO:0006520">
    <property type="term" value="P:amino acid metabolic process"/>
    <property type="evidence" value="ECO:0007669"/>
    <property type="project" value="InterPro"/>
</dbReference>
<dbReference type="InterPro" id="IPR050596">
    <property type="entry name" value="AspAT/PAT-like"/>
</dbReference>
<sequence>MLYAYHVHPACTILSMKSTIRLSHRLTQLAPSPTLAIAAKAAEMKNSGQPVINLSAGEPDFDTPEPIRKAALLAMESGQTRYTPSDGIRSLRAAIQDKFETQNSLHFPLDSILVAPGAKYALHALTQCLLNPGDRVVIV</sequence>
<feature type="domain" description="Aminotransferase class I/classII large" evidence="6">
    <location>
        <begin position="50"/>
        <end position="138"/>
    </location>
</feature>
<dbReference type="EMBL" id="AUZZ01001379">
    <property type="protein sequence ID" value="EQD64528.1"/>
    <property type="molecule type" value="Genomic_DNA"/>
</dbReference>
<gene>
    <name evidence="7" type="ORF">B2A_01958</name>
</gene>
<dbReference type="GO" id="GO:0030170">
    <property type="term" value="F:pyridoxal phosphate binding"/>
    <property type="evidence" value="ECO:0007669"/>
    <property type="project" value="InterPro"/>
</dbReference>
<organism evidence="7">
    <name type="scientific">mine drainage metagenome</name>
    <dbReference type="NCBI Taxonomy" id="410659"/>
    <lineage>
        <taxon>unclassified sequences</taxon>
        <taxon>metagenomes</taxon>
        <taxon>ecological metagenomes</taxon>
    </lineage>
</organism>
<name>T1B7T1_9ZZZZ</name>
<evidence type="ECO:0000256" key="3">
    <source>
        <dbReference type="ARBA" id="ARBA00022576"/>
    </source>
</evidence>
<dbReference type="InterPro" id="IPR015422">
    <property type="entry name" value="PyrdxlP-dep_Trfase_small"/>
</dbReference>
<evidence type="ECO:0000256" key="1">
    <source>
        <dbReference type="ARBA" id="ARBA00001933"/>
    </source>
</evidence>
<dbReference type="GO" id="GO:0008483">
    <property type="term" value="F:transaminase activity"/>
    <property type="evidence" value="ECO:0007669"/>
    <property type="project" value="UniProtKB-KW"/>
</dbReference>
<comment type="similarity">
    <text evidence="2">Belongs to the class-I pyridoxal-phosphate-dependent aminotransferase family.</text>
</comment>
<accession>T1B7T1</accession>
<dbReference type="SUPFAM" id="SSF53383">
    <property type="entry name" value="PLP-dependent transferases"/>
    <property type="match status" value="1"/>
</dbReference>
<evidence type="ECO:0000256" key="2">
    <source>
        <dbReference type="ARBA" id="ARBA00007441"/>
    </source>
</evidence>
<dbReference type="InterPro" id="IPR004839">
    <property type="entry name" value="Aminotransferase_I/II_large"/>
</dbReference>
<protein>
    <submittedName>
        <fullName evidence="7">Aspartate/tyrosine/aromatic aminotransferase</fullName>
    </submittedName>
</protein>
<dbReference type="Gene3D" id="3.90.1150.10">
    <property type="entry name" value="Aspartate Aminotransferase, domain 1"/>
    <property type="match status" value="1"/>
</dbReference>
<keyword evidence="4 7" id="KW-0808">Transferase</keyword>
<evidence type="ECO:0000256" key="4">
    <source>
        <dbReference type="ARBA" id="ARBA00022679"/>
    </source>
</evidence>
<dbReference type="AlphaFoldDB" id="T1B7T1"/>
<dbReference type="PANTHER" id="PTHR46383:SF1">
    <property type="entry name" value="ASPARTATE AMINOTRANSFERASE"/>
    <property type="match status" value="1"/>
</dbReference>
<keyword evidence="3 7" id="KW-0032">Aminotransferase</keyword>
<evidence type="ECO:0000259" key="6">
    <source>
        <dbReference type="Pfam" id="PF00155"/>
    </source>
</evidence>
<dbReference type="InterPro" id="IPR015424">
    <property type="entry name" value="PyrdxlP-dep_Trfase"/>
</dbReference>
<reference evidence="7" key="2">
    <citation type="journal article" date="2014" name="ISME J.">
        <title>Microbial stratification in low pH oxic and suboxic macroscopic growths along an acid mine drainage.</title>
        <authorList>
            <person name="Mendez-Garcia C."/>
            <person name="Mesa V."/>
            <person name="Sprenger R.R."/>
            <person name="Richter M."/>
            <person name="Diez M.S."/>
            <person name="Solano J."/>
            <person name="Bargiela R."/>
            <person name="Golyshina O.V."/>
            <person name="Manteca A."/>
            <person name="Ramos J.L."/>
            <person name="Gallego J.R."/>
            <person name="Llorente I."/>
            <person name="Martins Dos Santos V.A."/>
            <person name="Jensen O.N."/>
            <person name="Pelaez A.I."/>
            <person name="Sanchez J."/>
            <person name="Ferrer M."/>
        </authorList>
    </citation>
    <scope>NUCLEOTIDE SEQUENCE</scope>
</reference>
<evidence type="ECO:0000313" key="7">
    <source>
        <dbReference type="EMBL" id="EQD64528.1"/>
    </source>
</evidence>
<reference evidence="7" key="1">
    <citation type="submission" date="2013-08" db="EMBL/GenBank/DDBJ databases">
        <authorList>
            <person name="Mendez C."/>
            <person name="Richter M."/>
            <person name="Ferrer M."/>
            <person name="Sanchez J."/>
        </authorList>
    </citation>
    <scope>NUCLEOTIDE SEQUENCE</scope>
</reference>
<feature type="non-terminal residue" evidence="7">
    <location>
        <position position="139"/>
    </location>
</feature>
<dbReference type="Gene3D" id="3.40.640.10">
    <property type="entry name" value="Type I PLP-dependent aspartate aminotransferase-like (Major domain)"/>
    <property type="match status" value="1"/>
</dbReference>
<proteinExistence type="inferred from homology"/>
<comment type="caution">
    <text evidence="7">The sequence shown here is derived from an EMBL/GenBank/DDBJ whole genome shotgun (WGS) entry which is preliminary data.</text>
</comment>
<evidence type="ECO:0000256" key="5">
    <source>
        <dbReference type="ARBA" id="ARBA00022898"/>
    </source>
</evidence>
<comment type="cofactor">
    <cofactor evidence="1">
        <name>pyridoxal 5'-phosphate</name>
        <dbReference type="ChEBI" id="CHEBI:597326"/>
    </cofactor>
</comment>
<keyword evidence="5" id="KW-0663">Pyridoxal phosphate</keyword>